<evidence type="ECO:0000313" key="2">
    <source>
        <dbReference type="Proteomes" id="UP000821845"/>
    </source>
</evidence>
<accession>A0ACB7RU63</accession>
<protein>
    <submittedName>
        <fullName evidence="1">Uncharacterized protein</fullName>
    </submittedName>
</protein>
<dbReference type="EMBL" id="CM023488">
    <property type="protein sequence ID" value="KAH6924918.1"/>
    <property type="molecule type" value="Genomic_DNA"/>
</dbReference>
<dbReference type="Proteomes" id="UP000821845">
    <property type="component" value="Chromosome 8"/>
</dbReference>
<name>A0ACB7RU63_HYAAI</name>
<proteinExistence type="predicted"/>
<organism evidence="1 2">
    <name type="scientific">Hyalomma asiaticum</name>
    <name type="common">Tick</name>
    <dbReference type="NCBI Taxonomy" id="266040"/>
    <lineage>
        <taxon>Eukaryota</taxon>
        <taxon>Metazoa</taxon>
        <taxon>Ecdysozoa</taxon>
        <taxon>Arthropoda</taxon>
        <taxon>Chelicerata</taxon>
        <taxon>Arachnida</taxon>
        <taxon>Acari</taxon>
        <taxon>Parasitiformes</taxon>
        <taxon>Ixodida</taxon>
        <taxon>Ixodoidea</taxon>
        <taxon>Ixodidae</taxon>
        <taxon>Hyalomminae</taxon>
        <taxon>Hyalomma</taxon>
    </lineage>
</organism>
<comment type="caution">
    <text evidence="1">The sequence shown here is derived from an EMBL/GenBank/DDBJ whole genome shotgun (WGS) entry which is preliminary data.</text>
</comment>
<sequence length="315" mass="34293">MKTGGTSSQQPAVLQHDHSPPTDRGTKRSTPPPQQGVCSDPPPVETITMAPIPVIRLPTRLPPGHPGSPPPAYADDFRRFAVRSPSTLPDYCSLGVTTKGHRCGRFGHRDAPEKRAPDSTHDHQHLIVMGTHSETRQDAHVNPLHYCMVGVLVAGVSVAAALVLIDSPGGPISRHDIVQPEQESPRSARHPRLWSPYGMDEFGEGDDAGVDLFGPDEQRSLGVQASAVTGPFRTPDSSAKTRTVASSDDVSRDAEPVDSTAPKRRLRQYCSRHYYTYCTRPRTTACHYDPEELACVPSTALLTQLCKRGTSRFTI</sequence>
<evidence type="ECO:0000313" key="1">
    <source>
        <dbReference type="EMBL" id="KAH6924918.1"/>
    </source>
</evidence>
<reference evidence="1" key="1">
    <citation type="submission" date="2020-05" db="EMBL/GenBank/DDBJ databases">
        <title>Large-scale comparative analyses of tick genomes elucidate their genetic diversity and vector capacities.</title>
        <authorList>
            <person name="Jia N."/>
            <person name="Wang J."/>
            <person name="Shi W."/>
            <person name="Du L."/>
            <person name="Sun Y."/>
            <person name="Zhan W."/>
            <person name="Jiang J."/>
            <person name="Wang Q."/>
            <person name="Zhang B."/>
            <person name="Ji P."/>
            <person name="Sakyi L.B."/>
            <person name="Cui X."/>
            <person name="Yuan T."/>
            <person name="Jiang B."/>
            <person name="Yang W."/>
            <person name="Lam T.T.-Y."/>
            <person name="Chang Q."/>
            <person name="Ding S."/>
            <person name="Wang X."/>
            <person name="Zhu J."/>
            <person name="Ruan X."/>
            <person name="Zhao L."/>
            <person name="Wei J."/>
            <person name="Que T."/>
            <person name="Du C."/>
            <person name="Cheng J."/>
            <person name="Dai P."/>
            <person name="Han X."/>
            <person name="Huang E."/>
            <person name="Gao Y."/>
            <person name="Liu J."/>
            <person name="Shao H."/>
            <person name="Ye R."/>
            <person name="Li L."/>
            <person name="Wei W."/>
            <person name="Wang X."/>
            <person name="Wang C."/>
            <person name="Yang T."/>
            <person name="Huo Q."/>
            <person name="Li W."/>
            <person name="Guo W."/>
            <person name="Chen H."/>
            <person name="Zhou L."/>
            <person name="Ni X."/>
            <person name="Tian J."/>
            <person name="Zhou Y."/>
            <person name="Sheng Y."/>
            <person name="Liu T."/>
            <person name="Pan Y."/>
            <person name="Xia L."/>
            <person name="Li J."/>
            <person name="Zhao F."/>
            <person name="Cao W."/>
        </authorList>
    </citation>
    <scope>NUCLEOTIDE SEQUENCE</scope>
    <source>
        <strain evidence="1">Hyas-2018</strain>
    </source>
</reference>
<gene>
    <name evidence="1" type="ORF">HPB50_026423</name>
</gene>
<keyword evidence="2" id="KW-1185">Reference proteome</keyword>